<name>A0ABW9RW91_9BACT</name>
<organism evidence="1 2">
    <name type="scientific">Fulvivirga kasyanovii</name>
    <dbReference type="NCBI Taxonomy" id="396812"/>
    <lineage>
        <taxon>Bacteria</taxon>
        <taxon>Pseudomonadati</taxon>
        <taxon>Bacteroidota</taxon>
        <taxon>Cytophagia</taxon>
        <taxon>Cytophagales</taxon>
        <taxon>Fulvivirgaceae</taxon>
        <taxon>Fulvivirga</taxon>
    </lineage>
</organism>
<dbReference type="CDD" id="cd00586">
    <property type="entry name" value="4HBT"/>
    <property type="match status" value="1"/>
</dbReference>
<protein>
    <submittedName>
        <fullName evidence="1">Acyl-CoA thioesterase</fullName>
    </submittedName>
</protein>
<comment type="caution">
    <text evidence="1">The sequence shown here is derived from an EMBL/GenBank/DDBJ whole genome shotgun (WGS) entry which is preliminary data.</text>
</comment>
<reference evidence="1 2" key="1">
    <citation type="submission" date="2019-02" db="EMBL/GenBank/DDBJ databases">
        <authorList>
            <person name="Goldberg S.R."/>
            <person name="Haltli B.A."/>
            <person name="Correa H."/>
            <person name="Russell K.G."/>
        </authorList>
    </citation>
    <scope>NUCLEOTIDE SEQUENCE [LARGE SCALE GENOMIC DNA]</scope>
    <source>
        <strain evidence="1 2">JCM 16186</strain>
    </source>
</reference>
<accession>A0ABW9RW91</accession>
<dbReference type="PANTHER" id="PTHR31793:SF24">
    <property type="entry name" value="LONG-CHAIN ACYL-COA THIOESTERASE FADM"/>
    <property type="match status" value="1"/>
</dbReference>
<dbReference type="Gene3D" id="3.10.129.10">
    <property type="entry name" value="Hotdog Thioesterase"/>
    <property type="match status" value="1"/>
</dbReference>
<evidence type="ECO:0000313" key="1">
    <source>
        <dbReference type="EMBL" id="MTI28321.1"/>
    </source>
</evidence>
<dbReference type="SUPFAM" id="SSF54637">
    <property type="entry name" value="Thioesterase/thiol ester dehydrase-isomerase"/>
    <property type="match status" value="1"/>
</dbReference>
<dbReference type="Pfam" id="PF13279">
    <property type="entry name" value="4HBT_2"/>
    <property type="match status" value="1"/>
</dbReference>
<dbReference type="RefSeq" id="WP_155175731.1">
    <property type="nucleotide sequence ID" value="NZ_BAAAFL010000027.1"/>
</dbReference>
<keyword evidence="2" id="KW-1185">Reference proteome</keyword>
<dbReference type="Proteomes" id="UP000798808">
    <property type="component" value="Unassembled WGS sequence"/>
</dbReference>
<dbReference type="InterPro" id="IPR029069">
    <property type="entry name" value="HotDog_dom_sf"/>
</dbReference>
<sequence length="147" mass="17385">MDIFEQFTFKDDLQVRWVDLDPLGHVNNSIYIQYFELGRGKYMSASSTTWDWHKNMFLIANISCDYKKELKLTDRKPTVWVRTMRFGSKSFDLEYLICTEHEGQTILHAQGRSTQVMFDMKERKTILIPEWLKSEILAYEKAGSIAE</sequence>
<proteinExistence type="predicted"/>
<gene>
    <name evidence="1" type="ORF">E1163_25415</name>
</gene>
<evidence type="ECO:0000313" key="2">
    <source>
        <dbReference type="Proteomes" id="UP000798808"/>
    </source>
</evidence>
<dbReference type="InterPro" id="IPR050563">
    <property type="entry name" value="4-hydroxybenzoyl-CoA_TE"/>
</dbReference>
<dbReference type="PANTHER" id="PTHR31793">
    <property type="entry name" value="4-HYDROXYBENZOYL-COA THIOESTERASE FAMILY MEMBER"/>
    <property type="match status" value="1"/>
</dbReference>
<dbReference type="EMBL" id="SMLW01000660">
    <property type="protein sequence ID" value="MTI28321.1"/>
    <property type="molecule type" value="Genomic_DNA"/>
</dbReference>